<comment type="caution">
    <text evidence="1">The sequence shown here is derived from an EMBL/GenBank/DDBJ whole genome shotgun (WGS) entry which is preliminary data.</text>
</comment>
<name>A0ABS6XZ95_9FLAO</name>
<evidence type="ECO:0000313" key="2">
    <source>
        <dbReference type="Proteomes" id="UP000812031"/>
    </source>
</evidence>
<accession>A0ABS6XZ95</accession>
<protein>
    <submittedName>
        <fullName evidence="1">Uncharacterized protein</fullName>
    </submittedName>
</protein>
<dbReference type="EMBL" id="JAHWYN010000009">
    <property type="protein sequence ID" value="MBW4361204.1"/>
    <property type="molecule type" value="Genomic_DNA"/>
</dbReference>
<sequence>MKSSFNITKTIHSFATYLFYLLTYSSFSQSTDKQVIRVEKMEYNYYPWVKEATNYGLISRVVLAEDSILAKKMKQSIVSAISSRWNATVLEPQWKLKQIEPSYKTPKLKTELKKGIPGNWHLFFQVTDSGPYPLMDKKKNMLSLLFDSSPFFENLDYAPYHMRFKAIIVDGTNGSEIFSNEMTFEMQREAIPDGQILLRKIPALTDSFLQAFDRALQNFFSSTPEKDLKLKVIPACLFLDVDKKFPNIQKLNFVTKNDSIIEQLQLKQEWIIQNSTTKKVKRVSKTGDNITNVAVNLLFGLPTDQITAKIYKTKFGFLNINENKHYSCEIPFTEENRVESDWKVGNTIIHEGGSERTKRFLDDSKKNYILCEKDTIGSFKITMGDRKDSKKHFSQYWDGKNESTISKMPEFWNNTFSGQNGQTIPFSLEGELNKVPFIIENSKAGNQMDIEISGQEIMTLKIYNNKPVFGLLYSNPTDEKILSILIMLSTVPFNSML</sequence>
<evidence type="ECO:0000313" key="1">
    <source>
        <dbReference type="EMBL" id="MBW4361204.1"/>
    </source>
</evidence>
<organism evidence="1 2">
    <name type="scientific">Flavobacterium taihuense</name>
    <dbReference type="NCBI Taxonomy" id="2857508"/>
    <lineage>
        <taxon>Bacteria</taxon>
        <taxon>Pseudomonadati</taxon>
        <taxon>Bacteroidota</taxon>
        <taxon>Flavobacteriia</taxon>
        <taxon>Flavobacteriales</taxon>
        <taxon>Flavobacteriaceae</taxon>
        <taxon>Flavobacterium</taxon>
    </lineage>
</organism>
<keyword evidence="2" id="KW-1185">Reference proteome</keyword>
<dbReference type="Proteomes" id="UP000812031">
    <property type="component" value="Unassembled WGS sequence"/>
</dbReference>
<gene>
    <name evidence="1" type="ORF">KZH69_11980</name>
</gene>
<dbReference type="RefSeq" id="WP_219317709.1">
    <property type="nucleotide sequence ID" value="NZ_JAHWYN010000009.1"/>
</dbReference>
<proteinExistence type="predicted"/>
<reference evidence="1 2" key="1">
    <citation type="submission" date="2021-07" db="EMBL/GenBank/DDBJ databases">
        <title>Flavobacterium sp. nov. isolated from sediment on the Taihu Lake.</title>
        <authorList>
            <person name="Qu J.-H."/>
        </authorList>
    </citation>
    <scope>NUCLEOTIDE SEQUENCE [LARGE SCALE GENOMIC DNA]</scope>
    <source>
        <strain evidence="1 2">NAS39</strain>
    </source>
</reference>